<dbReference type="OrthoDB" id="6032174at2"/>
<evidence type="ECO:0000256" key="2">
    <source>
        <dbReference type="SAM" id="Phobius"/>
    </source>
</evidence>
<dbReference type="Proteomes" id="UP000051863">
    <property type="component" value="Unassembled WGS sequence"/>
</dbReference>
<accession>A0A0R0CIM5</accession>
<dbReference type="Gene3D" id="3.40.50.300">
    <property type="entry name" value="P-loop containing nucleotide triphosphate hydrolases"/>
    <property type="match status" value="2"/>
</dbReference>
<evidence type="ECO:0000256" key="1">
    <source>
        <dbReference type="SAM" id="Coils"/>
    </source>
</evidence>
<keyword evidence="2" id="KW-1133">Transmembrane helix</keyword>
<gene>
    <name evidence="3" type="ORF">ABB27_06120</name>
</gene>
<proteinExistence type="predicted"/>
<sequence>MIEVRSLRDALRLLFIFAREFRLTLLVTIAVVVAGAFLLPNRYVSDARLLVKPTQSASVQLPVQPGPESGFVQQSPQRDPLLDEEKMATSAPVMLKVAKAYLAMSSVPPPGGWARFKFQLGKAAAWCKELVRDVFVGVGLMDKAPPEDRLAARLAKRLAVSHDPGSNVMEMRVTWGDPQVAQGISQAWVDAYFDERANAAGGDALFDFYQQQNTELNDTIIKLKQQLRDRLRVIDATSVEQRIEDVTDQLQKLYRQRRELQAEREALRGILGAAGRQLPAVAGEVMTEREISLNPAREDLKLKLNGLKQQRLDLLRNFKEGAPPVRALDESIAGLEAEIAAVNDSVVRSRNMAPNTLGTRLRQDMQDARINVAKIDANIAEIDEQLKQLQAAREEVMSAEPSLSRLSLELGSAEKTFAQYSDYLLRARVIRDLNRNRLSNVALVGESSFTPSRVFPKSMLMLLLTLPVALAVALVVVFVLYLLDQRIHDGGRIEKTFNVPLLATVPEIERDQDGSQSLRAALYRIYCRLPLEQIAERGLSLGLTSSRSGEGVSFIASRLAIVLRQQGYTVREGALPAQPGEMVIVQAPPLSDEHALIALRGCDRIILVVQARSTTVPAVESALALLRDALGRADGIVLNRRVFEIPAKFWKPISRWLGAY</sequence>
<protein>
    <recommendedName>
        <fullName evidence="5">Lipopolysaccharide biosynthesis protein</fullName>
    </recommendedName>
</protein>
<dbReference type="PANTHER" id="PTHR32309:SF13">
    <property type="entry name" value="FERRIC ENTEROBACTIN TRANSPORT PROTEIN FEPE"/>
    <property type="match status" value="1"/>
</dbReference>
<evidence type="ECO:0000313" key="4">
    <source>
        <dbReference type="Proteomes" id="UP000051863"/>
    </source>
</evidence>
<dbReference type="RefSeq" id="WP_057627373.1">
    <property type="nucleotide sequence ID" value="NZ_LDJJ01000017.1"/>
</dbReference>
<feature type="transmembrane region" description="Helical" evidence="2">
    <location>
        <begin position="21"/>
        <end position="39"/>
    </location>
</feature>
<comment type="caution">
    <text evidence="3">The sequence shown here is derived from an EMBL/GenBank/DDBJ whole genome shotgun (WGS) entry which is preliminary data.</text>
</comment>
<feature type="coiled-coil region" evidence="1">
    <location>
        <begin position="206"/>
        <end position="270"/>
    </location>
</feature>
<keyword evidence="2" id="KW-0472">Membrane</keyword>
<dbReference type="PANTHER" id="PTHR32309">
    <property type="entry name" value="TYROSINE-PROTEIN KINASE"/>
    <property type="match status" value="1"/>
</dbReference>
<feature type="coiled-coil region" evidence="1">
    <location>
        <begin position="297"/>
        <end position="399"/>
    </location>
</feature>
<keyword evidence="1" id="KW-0175">Coiled coil</keyword>
<organism evidence="3 4">
    <name type="scientific">Stenotrophomonas terrae</name>
    <dbReference type="NCBI Taxonomy" id="405446"/>
    <lineage>
        <taxon>Bacteria</taxon>
        <taxon>Pseudomonadati</taxon>
        <taxon>Pseudomonadota</taxon>
        <taxon>Gammaproteobacteria</taxon>
        <taxon>Lysobacterales</taxon>
        <taxon>Lysobacteraceae</taxon>
        <taxon>Stenotrophomonas</taxon>
    </lineage>
</organism>
<dbReference type="GO" id="GO:0004713">
    <property type="term" value="F:protein tyrosine kinase activity"/>
    <property type="evidence" value="ECO:0007669"/>
    <property type="project" value="TreeGrafter"/>
</dbReference>
<name>A0A0R0CIM5_9GAMM</name>
<dbReference type="PATRIC" id="fig|405446.3.peg.553"/>
<evidence type="ECO:0000313" key="3">
    <source>
        <dbReference type="EMBL" id="KRG69429.1"/>
    </source>
</evidence>
<dbReference type="SUPFAM" id="SSF52540">
    <property type="entry name" value="P-loop containing nucleoside triphosphate hydrolases"/>
    <property type="match status" value="1"/>
</dbReference>
<dbReference type="GO" id="GO:0005886">
    <property type="term" value="C:plasma membrane"/>
    <property type="evidence" value="ECO:0007669"/>
    <property type="project" value="TreeGrafter"/>
</dbReference>
<dbReference type="AlphaFoldDB" id="A0A0R0CIM5"/>
<dbReference type="InterPro" id="IPR027417">
    <property type="entry name" value="P-loop_NTPase"/>
</dbReference>
<dbReference type="EMBL" id="LDJJ01000017">
    <property type="protein sequence ID" value="KRG69429.1"/>
    <property type="molecule type" value="Genomic_DNA"/>
</dbReference>
<dbReference type="InterPro" id="IPR050445">
    <property type="entry name" value="Bact_polysacc_biosynth/exp"/>
</dbReference>
<keyword evidence="4" id="KW-1185">Reference proteome</keyword>
<reference evidence="3 4" key="1">
    <citation type="submission" date="2015-05" db="EMBL/GenBank/DDBJ databases">
        <title>Genome sequencing and analysis of members of genus Stenotrophomonas.</title>
        <authorList>
            <person name="Patil P.P."/>
            <person name="Midha S."/>
            <person name="Patil P.B."/>
        </authorList>
    </citation>
    <scope>NUCLEOTIDE SEQUENCE [LARGE SCALE GENOMIC DNA]</scope>
    <source>
        <strain evidence="3 4">DSM 18941</strain>
    </source>
</reference>
<feature type="transmembrane region" description="Helical" evidence="2">
    <location>
        <begin position="459"/>
        <end position="483"/>
    </location>
</feature>
<evidence type="ECO:0008006" key="5">
    <source>
        <dbReference type="Google" id="ProtNLM"/>
    </source>
</evidence>
<keyword evidence="2" id="KW-0812">Transmembrane</keyword>